<evidence type="ECO:0000256" key="6">
    <source>
        <dbReference type="SAM" id="Phobius"/>
    </source>
</evidence>
<keyword evidence="4 6" id="KW-1133">Transmembrane helix</keyword>
<evidence type="ECO:0000313" key="8">
    <source>
        <dbReference type="EMBL" id="VFJ13146.1"/>
    </source>
</evidence>
<feature type="transmembrane region" description="Helical" evidence="6">
    <location>
        <begin position="68"/>
        <end position="90"/>
    </location>
</feature>
<dbReference type="InterPro" id="IPR003416">
    <property type="entry name" value="MgtC/SapB/SrpB/YhiD_fam"/>
</dbReference>
<dbReference type="PRINTS" id="PR01837">
    <property type="entry name" value="MGTCSAPBPROT"/>
</dbReference>
<dbReference type="InterPro" id="IPR049177">
    <property type="entry name" value="MgtC_SapB_SrpB_YhiD_N"/>
</dbReference>
<dbReference type="KEGG" id="nfn:NFRAN_0824"/>
<reference evidence="8 9" key="1">
    <citation type="submission" date="2019-02" db="EMBL/GenBank/DDBJ databases">
        <authorList>
            <person name="Lehtovirta-Morley E L."/>
        </authorList>
    </citation>
    <scope>NUCLEOTIDE SEQUENCE [LARGE SCALE GENOMIC DNA]</scope>
    <source>
        <strain evidence="8">NFRAN1</strain>
    </source>
</reference>
<feature type="transmembrane region" description="Helical" evidence="6">
    <location>
        <begin position="13"/>
        <end position="30"/>
    </location>
</feature>
<evidence type="ECO:0000259" key="7">
    <source>
        <dbReference type="Pfam" id="PF02308"/>
    </source>
</evidence>
<dbReference type="OrthoDB" id="7631at2157"/>
<feature type="transmembrane region" description="Helical" evidence="6">
    <location>
        <begin position="125"/>
        <end position="143"/>
    </location>
</feature>
<name>A0A484I7S4_9ARCH</name>
<evidence type="ECO:0000313" key="9">
    <source>
        <dbReference type="Proteomes" id="UP000294299"/>
    </source>
</evidence>
<dbReference type="RefSeq" id="WP_134483099.1">
    <property type="nucleotide sequence ID" value="NZ_LR216287.1"/>
</dbReference>
<dbReference type="Pfam" id="PF02308">
    <property type="entry name" value="MgtC"/>
    <property type="match status" value="1"/>
</dbReference>
<evidence type="ECO:0000256" key="2">
    <source>
        <dbReference type="ARBA" id="ARBA00022475"/>
    </source>
</evidence>
<dbReference type="PANTHER" id="PTHR33778">
    <property type="entry name" value="PROTEIN MGTC"/>
    <property type="match status" value="1"/>
</dbReference>
<accession>A0A484I7S4</accession>
<feature type="domain" description="MgtC/SapB/SrpB/YhiD N-terminal" evidence="7">
    <location>
        <begin position="18"/>
        <end position="139"/>
    </location>
</feature>
<keyword evidence="2" id="KW-1003">Cell membrane</keyword>
<evidence type="ECO:0000256" key="5">
    <source>
        <dbReference type="ARBA" id="ARBA00023136"/>
    </source>
</evidence>
<evidence type="ECO:0000256" key="4">
    <source>
        <dbReference type="ARBA" id="ARBA00022989"/>
    </source>
</evidence>
<protein>
    <submittedName>
        <fullName evidence="8">Putative Mg(2+) transport ATPase</fullName>
    </submittedName>
</protein>
<dbReference type="AlphaFoldDB" id="A0A484I7S4"/>
<keyword evidence="5 6" id="KW-0472">Membrane</keyword>
<proteinExistence type="predicted"/>
<organism evidence="8 9">
    <name type="scientific">Candidatus Nitrosocosmicus franklandianus</name>
    <dbReference type="NCBI Taxonomy" id="1798806"/>
    <lineage>
        <taxon>Archaea</taxon>
        <taxon>Nitrososphaerota</taxon>
        <taxon>Nitrososphaeria</taxon>
        <taxon>Nitrososphaerales</taxon>
        <taxon>Nitrososphaeraceae</taxon>
        <taxon>Candidatus Nitrosocosmicus</taxon>
    </lineage>
</organism>
<dbReference type="EMBL" id="LR216287">
    <property type="protein sequence ID" value="VFJ13146.1"/>
    <property type="molecule type" value="Genomic_DNA"/>
</dbReference>
<dbReference type="Proteomes" id="UP000294299">
    <property type="component" value="Chromosome NFRAN"/>
</dbReference>
<comment type="subcellular location">
    <subcellularLocation>
        <location evidence="1">Cell membrane</location>
        <topology evidence="1">Multi-pass membrane protein</topology>
    </subcellularLocation>
</comment>
<dbReference type="GeneID" id="39420308"/>
<sequence>MVTGIFSINEVDFVLNMGLSLVAGILIGAEREAKGKASGIGTHCFVIGGSMIFTYISALVDPNSTSRIAAQIVTGIGFLGAGVILKGELFDSKESETPNKKIVNLTTAASIWFSAAIGMAIGFNFYFIAIVSIAFALIVPRIPKVGKRREEDMNKE</sequence>
<gene>
    <name evidence="8" type="ORF">NFRAN_0824</name>
</gene>
<keyword evidence="3 6" id="KW-0812">Transmembrane</keyword>
<evidence type="ECO:0000256" key="1">
    <source>
        <dbReference type="ARBA" id="ARBA00004651"/>
    </source>
</evidence>
<dbReference type="GO" id="GO:0005886">
    <property type="term" value="C:plasma membrane"/>
    <property type="evidence" value="ECO:0007669"/>
    <property type="project" value="UniProtKB-SubCell"/>
</dbReference>
<evidence type="ECO:0000256" key="3">
    <source>
        <dbReference type="ARBA" id="ARBA00022692"/>
    </source>
</evidence>
<keyword evidence="9" id="KW-1185">Reference proteome</keyword>
<feature type="transmembrane region" description="Helical" evidence="6">
    <location>
        <begin position="37"/>
        <end position="56"/>
    </location>
</feature>
<dbReference type="PANTHER" id="PTHR33778:SF1">
    <property type="entry name" value="MAGNESIUM TRANSPORTER YHID-RELATED"/>
    <property type="match status" value="1"/>
</dbReference>